<dbReference type="Proteomes" id="UP000319731">
    <property type="component" value="Unassembled WGS sequence"/>
</dbReference>
<dbReference type="GeneID" id="42003681"/>
<organism evidence="3 4">
    <name type="scientific">Synchytrium microbalum</name>
    <dbReference type="NCBI Taxonomy" id="1806994"/>
    <lineage>
        <taxon>Eukaryota</taxon>
        <taxon>Fungi</taxon>
        <taxon>Fungi incertae sedis</taxon>
        <taxon>Chytridiomycota</taxon>
        <taxon>Chytridiomycota incertae sedis</taxon>
        <taxon>Chytridiomycetes</taxon>
        <taxon>Synchytriales</taxon>
        <taxon>Synchytriaceae</taxon>
        <taxon>Synchytrium</taxon>
    </lineage>
</organism>
<comment type="caution">
    <text evidence="3">The sequence shown here is derived from an EMBL/GenBank/DDBJ whole genome shotgun (WGS) entry which is preliminary data.</text>
</comment>
<dbReference type="Gene3D" id="3.90.550.20">
    <property type="match status" value="1"/>
</dbReference>
<dbReference type="InterPro" id="IPR029044">
    <property type="entry name" value="Nucleotide-diphossugar_trans"/>
</dbReference>
<dbReference type="SUPFAM" id="SSF53448">
    <property type="entry name" value="Nucleotide-diphospho-sugar transferases"/>
    <property type="match status" value="1"/>
</dbReference>
<dbReference type="InterPro" id="IPR007577">
    <property type="entry name" value="GlycoTrfase_DXD_sugar-bd_CS"/>
</dbReference>
<dbReference type="RefSeq" id="XP_031025691.1">
    <property type="nucleotide sequence ID" value="XM_031168384.1"/>
</dbReference>
<keyword evidence="2" id="KW-0808">Transferase</keyword>
<accession>A0A507CAR9</accession>
<evidence type="ECO:0008006" key="5">
    <source>
        <dbReference type="Google" id="ProtNLM"/>
    </source>
</evidence>
<dbReference type="GO" id="GO:0016020">
    <property type="term" value="C:membrane"/>
    <property type="evidence" value="ECO:0007669"/>
    <property type="project" value="GOC"/>
</dbReference>
<dbReference type="GO" id="GO:0000030">
    <property type="term" value="F:mannosyltransferase activity"/>
    <property type="evidence" value="ECO:0007669"/>
    <property type="project" value="TreeGrafter"/>
</dbReference>
<dbReference type="PANTHER" id="PTHR32385:SF23">
    <property type="entry name" value="NUCLEOTIDE-DIPHOSPHO-SUGAR TRANSFERASE"/>
    <property type="match status" value="1"/>
</dbReference>
<dbReference type="OrthoDB" id="3647at2759"/>
<gene>
    <name evidence="3" type="ORF">SmJEL517_g02456</name>
</gene>
<dbReference type="Pfam" id="PF04488">
    <property type="entry name" value="Gly_transf_sug"/>
    <property type="match status" value="1"/>
</dbReference>
<dbReference type="EMBL" id="QEAO01000010">
    <property type="protein sequence ID" value="TPX35106.1"/>
    <property type="molecule type" value="Genomic_DNA"/>
</dbReference>
<evidence type="ECO:0000256" key="2">
    <source>
        <dbReference type="ARBA" id="ARBA00022679"/>
    </source>
</evidence>
<reference evidence="3 4" key="1">
    <citation type="journal article" date="2019" name="Sci. Rep.">
        <title>Comparative genomics of chytrid fungi reveal insights into the obligate biotrophic and pathogenic lifestyle of Synchytrium endobioticum.</title>
        <authorList>
            <person name="van de Vossenberg B.T.L.H."/>
            <person name="Warris S."/>
            <person name="Nguyen H.D.T."/>
            <person name="van Gent-Pelzer M.P.E."/>
            <person name="Joly D.L."/>
            <person name="van de Geest H.C."/>
            <person name="Bonants P.J.M."/>
            <person name="Smith D.S."/>
            <person name="Levesque C.A."/>
            <person name="van der Lee T.A.J."/>
        </authorList>
    </citation>
    <scope>NUCLEOTIDE SEQUENCE [LARGE SCALE GENOMIC DNA]</scope>
    <source>
        <strain evidence="3 4">JEL517</strain>
    </source>
</reference>
<name>A0A507CAR9_9FUNG</name>
<evidence type="ECO:0000313" key="4">
    <source>
        <dbReference type="Proteomes" id="UP000319731"/>
    </source>
</evidence>
<dbReference type="PANTHER" id="PTHR32385">
    <property type="entry name" value="MANNOSYL PHOSPHORYLINOSITOL CERAMIDE SYNTHASE"/>
    <property type="match status" value="1"/>
</dbReference>
<evidence type="ECO:0000256" key="1">
    <source>
        <dbReference type="ARBA" id="ARBA00009003"/>
    </source>
</evidence>
<protein>
    <recommendedName>
        <fullName evidence="5">Alpha 1,4-glycosyltransferase domain-containing protein</fullName>
    </recommendedName>
</protein>
<sequence>MTFDDDPVIIPVPLEKRIAEYPVEPPQFHDRSIPFPKVSDAAYKTVIPKILHRSWKTANIPPAMQQWTKSCSDLHPDWQVNAHRDEMNRELVRVYYPWFLPVYDSFELNVMRADAARVFYMHKFGGVYMDLDFECLRPLDSLLNEATALLGYLSDDWQYEHNIPNAWMASKPNHKFWEFTARLMQFNPHDPELNQSHAEYMTGPVMLYHAYYKWAFRHENSPDLDYRVTVLNSDLIYPFDWHSRSTWYSYCWARSKAYDPELCKKKMDVMGKRSYVVTYWSHSWEKLEKNPKPFIVRG</sequence>
<dbReference type="InterPro" id="IPR051706">
    <property type="entry name" value="Glycosyltransferase_domain"/>
</dbReference>
<evidence type="ECO:0000313" key="3">
    <source>
        <dbReference type="EMBL" id="TPX35106.1"/>
    </source>
</evidence>
<keyword evidence="4" id="KW-1185">Reference proteome</keyword>
<dbReference type="AlphaFoldDB" id="A0A507CAR9"/>
<dbReference type="GO" id="GO:0051999">
    <property type="term" value="P:mannosyl-inositol phosphorylceramide biosynthetic process"/>
    <property type="evidence" value="ECO:0007669"/>
    <property type="project" value="TreeGrafter"/>
</dbReference>
<proteinExistence type="inferred from homology"/>
<comment type="similarity">
    <text evidence="1">Belongs to the glycosyltransferase 32 family.</text>
</comment>